<dbReference type="AlphaFoldDB" id="A0A510I809"/>
<dbReference type="Proteomes" id="UP000315115">
    <property type="component" value="Chromosome 1"/>
</dbReference>
<name>A0A510I809_9VIBR</name>
<protein>
    <submittedName>
        <fullName evidence="2">Uncharacterized protein</fullName>
    </submittedName>
</protein>
<keyword evidence="1" id="KW-1133">Transmembrane helix</keyword>
<evidence type="ECO:0000313" key="2">
    <source>
        <dbReference type="EMBL" id="BBL88490.1"/>
    </source>
</evidence>
<reference evidence="3" key="1">
    <citation type="submission" date="2019-07" db="EMBL/GenBank/DDBJ databases">
        <title>Complete Genome Sequences of Vibrion rotiferianus strain AM7.</title>
        <authorList>
            <person name="Miyazaki K."/>
            <person name="Wiseschart A."/>
            <person name="Pootanakit K."/>
            <person name="Ishimori K."/>
            <person name="Kitahara K."/>
        </authorList>
    </citation>
    <scope>NUCLEOTIDE SEQUENCE [LARGE SCALE GENOMIC DNA]</scope>
    <source>
        <strain evidence="3">AM7</strain>
    </source>
</reference>
<feature type="transmembrane region" description="Helical" evidence="1">
    <location>
        <begin position="76"/>
        <end position="98"/>
    </location>
</feature>
<sequence length="99" mass="11313">MKGDEVEFTSSKGQKGLEAQKVEITTFCEEEIPDGRVECRSCGKHIVPRIVTYQGSADKFLYPFCGATVQWFLPMIVWRAISLLIFITIIVIVLDYNYM</sequence>
<keyword evidence="1" id="KW-0812">Transmembrane</keyword>
<accession>A0A510I809</accession>
<evidence type="ECO:0000313" key="3">
    <source>
        <dbReference type="Proteomes" id="UP000315115"/>
    </source>
</evidence>
<dbReference type="EMBL" id="AP019798">
    <property type="protein sequence ID" value="BBL88490.1"/>
    <property type="molecule type" value="Genomic_DNA"/>
</dbReference>
<organism evidence="2 3">
    <name type="scientific">Vibrio rotiferianus</name>
    <dbReference type="NCBI Taxonomy" id="190895"/>
    <lineage>
        <taxon>Bacteria</taxon>
        <taxon>Pseudomonadati</taxon>
        <taxon>Pseudomonadota</taxon>
        <taxon>Gammaproteobacteria</taxon>
        <taxon>Vibrionales</taxon>
        <taxon>Vibrionaceae</taxon>
        <taxon>Vibrio</taxon>
    </lineage>
</organism>
<dbReference type="RefSeq" id="WP_143692336.1">
    <property type="nucleotide sequence ID" value="NZ_AP019798.1"/>
</dbReference>
<gene>
    <name evidence="2" type="ORF">VroAM7_11430</name>
</gene>
<evidence type="ECO:0000256" key="1">
    <source>
        <dbReference type="SAM" id="Phobius"/>
    </source>
</evidence>
<proteinExistence type="predicted"/>
<keyword evidence="1" id="KW-0472">Membrane</keyword>